<dbReference type="Pfam" id="PF13354">
    <property type="entry name" value="Beta-lactamase2"/>
    <property type="match status" value="1"/>
</dbReference>
<feature type="domain" description="Peptidase S11 D-alanyl-D-alanine carboxypeptidase A N-terminal" evidence="1">
    <location>
        <begin position="3"/>
        <end position="116"/>
    </location>
</feature>
<dbReference type="Pfam" id="PF00768">
    <property type="entry name" value="Peptidase_S11"/>
    <property type="match status" value="1"/>
</dbReference>
<dbReference type="GO" id="GO:0016787">
    <property type="term" value="F:hydrolase activity"/>
    <property type="evidence" value="ECO:0007669"/>
    <property type="project" value="UniProtKB-KW"/>
</dbReference>
<evidence type="ECO:0000313" key="4">
    <source>
        <dbReference type="Proteomes" id="UP000610527"/>
    </source>
</evidence>
<evidence type="ECO:0000259" key="2">
    <source>
        <dbReference type="Pfam" id="PF13354"/>
    </source>
</evidence>
<protein>
    <submittedName>
        <fullName evidence="3">Serine hydrolase</fullName>
    </submittedName>
</protein>
<keyword evidence="3" id="KW-0378">Hydrolase</keyword>
<keyword evidence="4" id="KW-1185">Reference proteome</keyword>
<evidence type="ECO:0000259" key="1">
    <source>
        <dbReference type="Pfam" id="PF00768"/>
    </source>
</evidence>
<gene>
    <name evidence="3" type="ORF">HUN84_12900</name>
</gene>
<accession>A0ABX2LMW7</accession>
<evidence type="ECO:0000313" key="3">
    <source>
        <dbReference type="EMBL" id="NUI83591.1"/>
    </source>
</evidence>
<sequence length="257" mass="29098">MDLFISKMNEVAKNIGMLNSNFKNPSGLTKKGQLSTSYDLSLLLLQASLNPIIVKIWKKEKHIVRILGDNTRKSEIKSTVYNKSLNNYYDILGGKTGTVGFIKNLSVLLYAKDEIYLVTVLKAKGNRFHQVKLIMDTVLDNKENNIDANSFTVFKYPLKNIELLKNFKPHSIFSKNESDKSNPASITKLLTLITALEYPIDLNDKIKIQESDIVEDNMNNIYVGDIISLNDAIHFMLLSSSNILANAVARYIEENYL</sequence>
<proteinExistence type="predicted"/>
<organism evidence="3 4">
    <name type="scientific">Staphylococcus borealis</name>
    <dbReference type="NCBI Taxonomy" id="2742203"/>
    <lineage>
        <taxon>Bacteria</taxon>
        <taxon>Bacillati</taxon>
        <taxon>Bacillota</taxon>
        <taxon>Bacilli</taxon>
        <taxon>Bacillales</taxon>
        <taxon>Staphylococcaceae</taxon>
        <taxon>Staphylococcus</taxon>
    </lineage>
</organism>
<dbReference type="Proteomes" id="UP000610527">
    <property type="component" value="Unassembled WGS sequence"/>
</dbReference>
<dbReference type="InterPro" id="IPR045155">
    <property type="entry name" value="Beta-lactam_cat"/>
</dbReference>
<reference evidence="3 4" key="1">
    <citation type="submission" date="2020-06" db="EMBL/GenBank/DDBJ databases">
        <title>Staphylococcus borealis sp. nov. -A novel member of the Staphylococcaceae family isolated from skin and blood in humans.</title>
        <authorList>
            <person name="Pain M."/>
            <person name="Wolden R."/>
            <person name="Jaen-Luchoro D."/>
            <person name="Salva-Serra F."/>
            <person name="Iglesias B.P."/>
            <person name="Karlsson R."/>
            <person name="Klingenberg C."/>
            <person name="Cavanagh J.P."/>
        </authorList>
    </citation>
    <scope>NUCLEOTIDE SEQUENCE [LARGE SCALE GENOMIC DNA]</scope>
    <source>
        <strain evidence="3 4">58-22</strain>
    </source>
</reference>
<name>A0ABX2LMW7_9STAP</name>
<dbReference type="InterPro" id="IPR001967">
    <property type="entry name" value="Peptidase_S11_N"/>
</dbReference>
<feature type="domain" description="Beta-lactamase class A catalytic" evidence="2">
    <location>
        <begin position="165"/>
        <end position="253"/>
    </location>
</feature>
<dbReference type="EMBL" id="JABVEG010000018">
    <property type="protein sequence ID" value="NUI83591.1"/>
    <property type="molecule type" value="Genomic_DNA"/>
</dbReference>
<dbReference type="InterPro" id="IPR012338">
    <property type="entry name" value="Beta-lactam/transpept-like"/>
</dbReference>
<dbReference type="SUPFAM" id="SSF56601">
    <property type="entry name" value="beta-lactamase/transpeptidase-like"/>
    <property type="match status" value="2"/>
</dbReference>
<dbReference type="Gene3D" id="3.40.710.10">
    <property type="entry name" value="DD-peptidase/beta-lactamase superfamily"/>
    <property type="match status" value="2"/>
</dbReference>
<dbReference type="RefSeq" id="WP_156305065.1">
    <property type="nucleotide sequence ID" value="NZ_JABVEF010000011.1"/>
</dbReference>
<comment type="caution">
    <text evidence="3">The sequence shown here is derived from an EMBL/GenBank/DDBJ whole genome shotgun (WGS) entry which is preliminary data.</text>
</comment>